<sequence length="377" mass="40123">MVVQQELSVLRGAGHEVRTYSAHSDDIRQMPPYQKAVVPGRVIWSPKDRRGVDRMLAASSTDVIHLHNPFPLISPSILSAARKHGVPVVMTLHNYRLVCAAGTLLRDGAPCLDCLPRTPLPGLAHACYRDSRAATAPLTASIAVHRGLGTWVKGVTRFIVMSEFAHGIMVRAGIPGEQISVKPHFIPAPKPPRTVPSTGHVLYLGRLSPEKGASILLRAWRPSMGQLIIAGDGPLRAELEALAAPLGSSVEFVGALDRETAMDYVASARVLVNPSMAFETFGLSVAEAFAHSVPAVVPNRGVFPELVRAGENGVVFEAGNPLALADALTSILAPGEAERMGAQARTFYLENLAPERNLALLEKIYAESVTAAAASSG</sequence>
<dbReference type="EMBL" id="BAAALV010000007">
    <property type="protein sequence ID" value="GAA1921718.1"/>
    <property type="molecule type" value="Genomic_DNA"/>
</dbReference>
<evidence type="ECO:0000256" key="2">
    <source>
        <dbReference type="ARBA" id="ARBA00022679"/>
    </source>
</evidence>
<dbReference type="PANTHER" id="PTHR45947:SF13">
    <property type="entry name" value="TRANSFERASE"/>
    <property type="match status" value="1"/>
</dbReference>
<comment type="caution">
    <text evidence="4">The sequence shown here is derived from an EMBL/GenBank/DDBJ whole genome shotgun (WGS) entry which is preliminary data.</text>
</comment>
<evidence type="ECO:0000256" key="1">
    <source>
        <dbReference type="ARBA" id="ARBA00022676"/>
    </source>
</evidence>
<dbReference type="SUPFAM" id="SSF53756">
    <property type="entry name" value="UDP-Glycosyltransferase/glycogen phosphorylase"/>
    <property type="match status" value="1"/>
</dbReference>
<reference evidence="5" key="1">
    <citation type="journal article" date="2019" name="Int. J. Syst. Evol. Microbiol.">
        <title>The Global Catalogue of Microorganisms (GCM) 10K type strain sequencing project: providing services to taxonomists for standard genome sequencing and annotation.</title>
        <authorList>
            <consortium name="The Broad Institute Genomics Platform"/>
            <consortium name="The Broad Institute Genome Sequencing Center for Infectious Disease"/>
            <person name="Wu L."/>
            <person name="Ma J."/>
        </authorList>
    </citation>
    <scope>NUCLEOTIDE SEQUENCE [LARGE SCALE GENOMIC DNA]</scope>
    <source>
        <strain evidence="5">JCM 13316</strain>
    </source>
</reference>
<gene>
    <name evidence="4" type="ORF">GCM10009688_28400</name>
</gene>
<evidence type="ECO:0000259" key="3">
    <source>
        <dbReference type="Pfam" id="PF13439"/>
    </source>
</evidence>
<evidence type="ECO:0000313" key="5">
    <source>
        <dbReference type="Proteomes" id="UP001500784"/>
    </source>
</evidence>
<dbReference type="RefSeq" id="WP_170287776.1">
    <property type="nucleotide sequence ID" value="NZ_BAAALV010000007.1"/>
</dbReference>
<name>A0ABP5AWD3_9MICC</name>
<dbReference type="InterPro" id="IPR028098">
    <property type="entry name" value="Glyco_trans_4-like_N"/>
</dbReference>
<dbReference type="Proteomes" id="UP001500784">
    <property type="component" value="Unassembled WGS sequence"/>
</dbReference>
<accession>A0ABP5AWD3</accession>
<protein>
    <submittedName>
        <fullName evidence="4">Glycosyltransferase</fullName>
    </submittedName>
</protein>
<proteinExistence type="predicted"/>
<keyword evidence="2" id="KW-0808">Transferase</keyword>
<keyword evidence="1" id="KW-0328">Glycosyltransferase</keyword>
<dbReference type="Gene3D" id="3.40.50.2000">
    <property type="entry name" value="Glycogen Phosphorylase B"/>
    <property type="match status" value="2"/>
</dbReference>
<organism evidence="4 5">
    <name type="scientific">Arthrobacter gandavensis</name>
    <dbReference type="NCBI Taxonomy" id="169960"/>
    <lineage>
        <taxon>Bacteria</taxon>
        <taxon>Bacillati</taxon>
        <taxon>Actinomycetota</taxon>
        <taxon>Actinomycetes</taxon>
        <taxon>Micrococcales</taxon>
        <taxon>Micrococcaceae</taxon>
        <taxon>Arthrobacter</taxon>
    </lineage>
</organism>
<evidence type="ECO:0000313" key="4">
    <source>
        <dbReference type="EMBL" id="GAA1921718.1"/>
    </source>
</evidence>
<dbReference type="Pfam" id="PF13692">
    <property type="entry name" value="Glyco_trans_1_4"/>
    <property type="match status" value="1"/>
</dbReference>
<feature type="domain" description="Glycosyltransferase subfamily 4-like N-terminal" evidence="3">
    <location>
        <begin position="8"/>
        <end position="186"/>
    </location>
</feature>
<keyword evidence="5" id="KW-1185">Reference proteome</keyword>
<dbReference type="CDD" id="cd03801">
    <property type="entry name" value="GT4_PimA-like"/>
    <property type="match status" value="1"/>
</dbReference>
<dbReference type="InterPro" id="IPR050194">
    <property type="entry name" value="Glycosyltransferase_grp1"/>
</dbReference>
<dbReference type="PANTHER" id="PTHR45947">
    <property type="entry name" value="SULFOQUINOVOSYL TRANSFERASE SQD2"/>
    <property type="match status" value="1"/>
</dbReference>
<dbReference type="Pfam" id="PF13439">
    <property type="entry name" value="Glyco_transf_4"/>
    <property type="match status" value="1"/>
</dbReference>